<gene>
    <name evidence="2" type="ORF">AMECASPLE_029312</name>
</gene>
<keyword evidence="3" id="KW-1185">Reference proteome</keyword>
<sequence length="183" mass="20630">MACHSAVIPACICLCVWRALCLDYFVFITLCILCATLASTTIKSHLLSFDFLIFIFSFPGRHIRAKRMVEAANPAEHEYMEGSIPMEWEAWIRGRRKEPPSIEELMVNESQREQIKLKAMEVEEKDLALQAKEYNEGLVATPARTVAKGHAAATVFGKEEFSEEPSSTANKFQPGSWMPTSKK</sequence>
<feature type="compositionally biased region" description="Polar residues" evidence="1">
    <location>
        <begin position="164"/>
        <end position="173"/>
    </location>
</feature>
<evidence type="ECO:0000313" key="3">
    <source>
        <dbReference type="Proteomes" id="UP001469553"/>
    </source>
</evidence>
<dbReference type="Proteomes" id="UP001469553">
    <property type="component" value="Unassembled WGS sequence"/>
</dbReference>
<dbReference type="PANTHER" id="PTHR32470">
    <property type="entry name" value="ADH DEHYDROGENASE [UBIQUINONE] 1 ALPHA SUBCOMPLEX ASSEMBLY FACTOR 2"/>
    <property type="match status" value="1"/>
</dbReference>
<accession>A0ABV0Y5N2</accession>
<reference evidence="2 3" key="1">
    <citation type="submission" date="2021-06" db="EMBL/GenBank/DDBJ databases">
        <authorList>
            <person name="Palmer J.M."/>
        </authorList>
    </citation>
    <scope>NUCLEOTIDE SEQUENCE [LARGE SCALE GENOMIC DNA]</scope>
    <source>
        <strain evidence="2 3">AS_MEX2019</strain>
        <tissue evidence="2">Muscle</tissue>
    </source>
</reference>
<evidence type="ECO:0000256" key="1">
    <source>
        <dbReference type="SAM" id="MobiDB-lite"/>
    </source>
</evidence>
<proteinExistence type="predicted"/>
<evidence type="ECO:0008006" key="4">
    <source>
        <dbReference type="Google" id="ProtNLM"/>
    </source>
</evidence>
<organism evidence="2 3">
    <name type="scientific">Ameca splendens</name>
    <dbReference type="NCBI Taxonomy" id="208324"/>
    <lineage>
        <taxon>Eukaryota</taxon>
        <taxon>Metazoa</taxon>
        <taxon>Chordata</taxon>
        <taxon>Craniata</taxon>
        <taxon>Vertebrata</taxon>
        <taxon>Euteleostomi</taxon>
        <taxon>Actinopterygii</taxon>
        <taxon>Neopterygii</taxon>
        <taxon>Teleostei</taxon>
        <taxon>Neoteleostei</taxon>
        <taxon>Acanthomorphata</taxon>
        <taxon>Ovalentaria</taxon>
        <taxon>Atherinomorphae</taxon>
        <taxon>Cyprinodontiformes</taxon>
        <taxon>Goodeidae</taxon>
        <taxon>Ameca</taxon>
    </lineage>
</organism>
<dbReference type="InterPro" id="IPR052618">
    <property type="entry name" value="ComplexI_NDUFA12"/>
</dbReference>
<evidence type="ECO:0000313" key="2">
    <source>
        <dbReference type="EMBL" id="MEQ2289064.1"/>
    </source>
</evidence>
<protein>
    <recommendedName>
        <fullName evidence="4">NADH dehydrogenase [ubiquinone] 1 alpha subcomplex assembly factor 2</fullName>
    </recommendedName>
</protein>
<feature type="region of interest" description="Disordered" evidence="1">
    <location>
        <begin position="158"/>
        <end position="183"/>
    </location>
</feature>
<dbReference type="EMBL" id="JAHRIP010022149">
    <property type="protein sequence ID" value="MEQ2289064.1"/>
    <property type="molecule type" value="Genomic_DNA"/>
</dbReference>
<dbReference type="PANTHER" id="PTHR32470:SF2">
    <property type="entry name" value="NADH DEHYDROGENASE [UBIQUINONE] 1 ALPHA SUBCOMPLEX ASSEMBLY FACTOR 2"/>
    <property type="match status" value="1"/>
</dbReference>
<name>A0ABV0Y5N2_9TELE</name>
<comment type="caution">
    <text evidence="2">The sequence shown here is derived from an EMBL/GenBank/DDBJ whole genome shotgun (WGS) entry which is preliminary data.</text>
</comment>